<feature type="domain" description="Acyl-ACP thioesterase N-terminal hotdog" evidence="8">
    <location>
        <begin position="6"/>
        <end position="127"/>
    </location>
</feature>
<keyword evidence="5" id="KW-0809">Transit peptide</keyword>
<evidence type="ECO:0000256" key="2">
    <source>
        <dbReference type="ARBA" id="ARBA00022516"/>
    </source>
</evidence>
<evidence type="ECO:0000259" key="8">
    <source>
        <dbReference type="Pfam" id="PF01643"/>
    </source>
</evidence>
<keyword evidence="6" id="KW-0443">Lipid metabolism</keyword>
<dbReference type="PANTHER" id="PTHR31727:SF6">
    <property type="entry name" value="OLEOYL-ACYL CARRIER PROTEIN THIOESTERASE 1, CHLOROPLASTIC"/>
    <property type="match status" value="1"/>
</dbReference>
<reference evidence="10 11" key="1">
    <citation type="submission" date="2016-11" db="EMBL/GenBank/DDBJ databases">
        <title>Study of marine rhodopsin-containing bacteria.</title>
        <authorList>
            <person name="Yoshizawa S."/>
            <person name="Kumagai Y."/>
            <person name="Kogure K."/>
        </authorList>
    </citation>
    <scope>NUCLEOTIDE SEQUENCE [LARGE SCALE GENOMIC DNA]</scope>
    <source>
        <strain evidence="10 11">SAORIC-28</strain>
    </source>
</reference>
<gene>
    <name evidence="10" type="ORF">BSZ37_15970</name>
</gene>
<keyword evidence="4" id="KW-0276">Fatty acid metabolism</keyword>
<accession>A0A271J2T8</accession>
<evidence type="ECO:0000259" key="9">
    <source>
        <dbReference type="Pfam" id="PF20791"/>
    </source>
</evidence>
<evidence type="ECO:0008006" key="12">
    <source>
        <dbReference type="Google" id="ProtNLM"/>
    </source>
</evidence>
<dbReference type="AlphaFoldDB" id="A0A271J2T8"/>
<keyword evidence="7" id="KW-0275">Fatty acid biosynthesis</keyword>
<evidence type="ECO:0000256" key="3">
    <source>
        <dbReference type="ARBA" id="ARBA00022801"/>
    </source>
</evidence>
<dbReference type="RefSeq" id="WP_179299686.1">
    <property type="nucleotide sequence ID" value="NZ_MQWD01000001.1"/>
</dbReference>
<comment type="similarity">
    <text evidence="1">Belongs to the acyl-ACP thioesterase family.</text>
</comment>
<sequence>MAGTPEVWRQSFAVRAYEVGPDERASVLTVADYFQEAAGEHARSGGVETFDLGESTGTWVLHRLRLRFDGLPHMRQSVEVETWPSGRDRLKAYRDYRLWNEDREALAVGTSAWFVIDVERRRPVRLPAGLERFGPAEPEDALSFDRPPEAPEAAEHARTFHVRRSDLDRVGHANNVRFLEWALEALPSSEGLREIEVLYQSEAVYGDDVVSEAGPLVEGARAHRLARGSDNRTFALARTRWTP</sequence>
<proteinExistence type="inferred from homology"/>
<dbReference type="Proteomes" id="UP000216339">
    <property type="component" value="Unassembled WGS sequence"/>
</dbReference>
<evidence type="ECO:0000313" key="11">
    <source>
        <dbReference type="Proteomes" id="UP000216339"/>
    </source>
</evidence>
<dbReference type="InterPro" id="IPR049427">
    <property type="entry name" value="Acyl-ACP_TE_C"/>
</dbReference>
<evidence type="ECO:0000256" key="7">
    <source>
        <dbReference type="ARBA" id="ARBA00023160"/>
    </source>
</evidence>
<keyword evidence="3" id="KW-0378">Hydrolase</keyword>
<dbReference type="PANTHER" id="PTHR31727">
    <property type="entry name" value="OLEOYL-ACYL CARRIER PROTEIN THIOESTERASE 1, CHLOROPLASTIC"/>
    <property type="match status" value="1"/>
</dbReference>
<dbReference type="Pfam" id="PF01643">
    <property type="entry name" value="Acyl-ACP_TE"/>
    <property type="match status" value="1"/>
</dbReference>
<keyword evidence="11" id="KW-1185">Reference proteome</keyword>
<dbReference type="InterPro" id="IPR045023">
    <property type="entry name" value="FATA/B"/>
</dbReference>
<dbReference type="GO" id="GO:0000036">
    <property type="term" value="F:acyl carrier activity"/>
    <property type="evidence" value="ECO:0007669"/>
    <property type="project" value="TreeGrafter"/>
</dbReference>
<evidence type="ECO:0000256" key="5">
    <source>
        <dbReference type="ARBA" id="ARBA00022946"/>
    </source>
</evidence>
<evidence type="ECO:0000256" key="4">
    <source>
        <dbReference type="ARBA" id="ARBA00022832"/>
    </source>
</evidence>
<dbReference type="CDD" id="cd00586">
    <property type="entry name" value="4HBT"/>
    <property type="match status" value="1"/>
</dbReference>
<dbReference type="Gene3D" id="3.10.129.10">
    <property type="entry name" value="Hotdog Thioesterase"/>
    <property type="match status" value="1"/>
</dbReference>
<comment type="caution">
    <text evidence="10">The sequence shown here is derived from an EMBL/GenBank/DDBJ whole genome shotgun (WGS) entry which is preliminary data.</text>
</comment>
<name>A0A271J2T8_9BACT</name>
<dbReference type="SUPFAM" id="SSF54637">
    <property type="entry name" value="Thioesterase/thiol ester dehydrase-isomerase"/>
    <property type="match status" value="2"/>
</dbReference>
<evidence type="ECO:0000313" key="10">
    <source>
        <dbReference type="EMBL" id="PAP77831.1"/>
    </source>
</evidence>
<evidence type="ECO:0000256" key="6">
    <source>
        <dbReference type="ARBA" id="ARBA00023098"/>
    </source>
</evidence>
<dbReference type="InterPro" id="IPR029069">
    <property type="entry name" value="HotDog_dom_sf"/>
</dbReference>
<dbReference type="InterPro" id="IPR002864">
    <property type="entry name" value="Acyl-ACP_thioesterase_NHD"/>
</dbReference>
<organism evidence="10 11">
    <name type="scientific">Rubrivirga marina</name>
    <dbReference type="NCBI Taxonomy" id="1196024"/>
    <lineage>
        <taxon>Bacteria</taxon>
        <taxon>Pseudomonadati</taxon>
        <taxon>Rhodothermota</taxon>
        <taxon>Rhodothermia</taxon>
        <taxon>Rhodothermales</taxon>
        <taxon>Rubricoccaceae</taxon>
        <taxon>Rubrivirga</taxon>
    </lineage>
</organism>
<protein>
    <recommendedName>
        <fullName evidence="12">Acyl-ACP thioesterase</fullName>
    </recommendedName>
</protein>
<keyword evidence="2" id="KW-0444">Lipid biosynthesis</keyword>
<feature type="domain" description="Acyl-ACP thioesterase-like C-terminal" evidence="9">
    <location>
        <begin position="153"/>
        <end position="241"/>
    </location>
</feature>
<dbReference type="EMBL" id="MQWD01000001">
    <property type="protein sequence ID" value="PAP77831.1"/>
    <property type="molecule type" value="Genomic_DNA"/>
</dbReference>
<evidence type="ECO:0000256" key="1">
    <source>
        <dbReference type="ARBA" id="ARBA00006500"/>
    </source>
</evidence>
<dbReference type="GO" id="GO:0016297">
    <property type="term" value="F:fatty acyl-[ACP] hydrolase activity"/>
    <property type="evidence" value="ECO:0007669"/>
    <property type="project" value="InterPro"/>
</dbReference>
<dbReference type="Pfam" id="PF20791">
    <property type="entry name" value="Acyl-ACP_TE_C"/>
    <property type="match status" value="1"/>
</dbReference>